<dbReference type="CDD" id="cd06170">
    <property type="entry name" value="LuxR_C_like"/>
    <property type="match status" value="1"/>
</dbReference>
<dbReference type="InterPro" id="IPR036388">
    <property type="entry name" value="WH-like_DNA-bd_sf"/>
</dbReference>
<dbReference type="SUPFAM" id="SSF46894">
    <property type="entry name" value="C-terminal effector domain of the bipartite response regulators"/>
    <property type="match status" value="1"/>
</dbReference>
<evidence type="ECO:0000256" key="3">
    <source>
        <dbReference type="ARBA" id="ARBA00023163"/>
    </source>
</evidence>
<dbReference type="AlphaFoldDB" id="A0AB39M0H7"/>
<proteinExistence type="predicted"/>
<dbReference type="PROSITE" id="PS00622">
    <property type="entry name" value="HTH_LUXR_1"/>
    <property type="match status" value="1"/>
</dbReference>
<dbReference type="PROSITE" id="PS50043">
    <property type="entry name" value="HTH_LUXR_2"/>
    <property type="match status" value="1"/>
</dbReference>
<accession>A0AB39M0H7</accession>
<dbReference type="RefSeq" id="WP_369153525.1">
    <property type="nucleotide sequence ID" value="NZ_CP163430.1"/>
</dbReference>
<keyword evidence="3" id="KW-0804">Transcription</keyword>
<dbReference type="Pfam" id="PF00196">
    <property type="entry name" value="GerE"/>
    <property type="match status" value="1"/>
</dbReference>
<evidence type="ECO:0000256" key="1">
    <source>
        <dbReference type="ARBA" id="ARBA00023015"/>
    </source>
</evidence>
<reference evidence="6" key="1">
    <citation type="submission" date="2024-07" db="EMBL/GenBank/DDBJ databases">
        <authorList>
            <person name="Yu S.T."/>
        </authorList>
    </citation>
    <scope>NUCLEOTIDE SEQUENCE</scope>
    <source>
        <strain evidence="6">R02</strain>
        <plasmid evidence="6">unnamed1</plasmid>
    </source>
</reference>
<dbReference type="InterPro" id="IPR016032">
    <property type="entry name" value="Sig_transdc_resp-reg_C-effctor"/>
</dbReference>
<name>A0AB39M0H7_9ACTN</name>
<evidence type="ECO:0000313" key="6">
    <source>
        <dbReference type="EMBL" id="XDP98447.1"/>
    </source>
</evidence>
<dbReference type="PANTHER" id="PTHR44688:SF16">
    <property type="entry name" value="DNA-BINDING TRANSCRIPTIONAL ACTIVATOR DEVR_DOSR"/>
    <property type="match status" value="1"/>
</dbReference>
<keyword evidence="1" id="KW-0805">Transcription regulation</keyword>
<keyword evidence="2" id="KW-0238">DNA-binding</keyword>
<organism evidence="6">
    <name type="scientific">Streptomyces sp. R02</name>
    <dbReference type="NCBI Taxonomy" id="3238623"/>
    <lineage>
        <taxon>Bacteria</taxon>
        <taxon>Bacillati</taxon>
        <taxon>Actinomycetota</taxon>
        <taxon>Actinomycetes</taxon>
        <taxon>Kitasatosporales</taxon>
        <taxon>Streptomycetaceae</taxon>
        <taxon>Streptomyces</taxon>
    </lineage>
</organism>
<dbReference type="GO" id="GO:0003677">
    <property type="term" value="F:DNA binding"/>
    <property type="evidence" value="ECO:0007669"/>
    <property type="project" value="UniProtKB-KW"/>
</dbReference>
<dbReference type="InterPro" id="IPR000792">
    <property type="entry name" value="Tscrpt_reg_LuxR_C"/>
</dbReference>
<dbReference type="PANTHER" id="PTHR44688">
    <property type="entry name" value="DNA-BINDING TRANSCRIPTIONAL ACTIVATOR DEVR_DOSR"/>
    <property type="match status" value="1"/>
</dbReference>
<dbReference type="EMBL" id="CP163430">
    <property type="protein sequence ID" value="XDP98447.1"/>
    <property type="molecule type" value="Genomic_DNA"/>
</dbReference>
<dbReference type="GO" id="GO:0006355">
    <property type="term" value="P:regulation of DNA-templated transcription"/>
    <property type="evidence" value="ECO:0007669"/>
    <property type="project" value="InterPro"/>
</dbReference>
<gene>
    <name evidence="6" type="ORF">AB5J57_33630</name>
</gene>
<sequence length="101" mass="10885">MSNEFQELVGRLSEREQEVLGHLAHGDTYAAIARRMNVSPHTVDTYLRRIRGKTGARSRMHLLLLALSADGPRVTTGDSGASPVEPLRPPGTADPCGCHPG</sequence>
<evidence type="ECO:0000256" key="2">
    <source>
        <dbReference type="ARBA" id="ARBA00023125"/>
    </source>
</evidence>
<protein>
    <submittedName>
        <fullName evidence="6">Response regulator transcription factor</fullName>
    </submittedName>
</protein>
<geneLocation type="plasmid" evidence="6">
    <name>unnamed1</name>
</geneLocation>
<feature type="region of interest" description="Disordered" evidence="4">
    <location>
        <begin position="71"/>
        <end position="101"/>
    </location>
</feature>
<dbReference type="Gene3D" id="1.10.10.10">
    <property type="entry name" value="Winged helix-like DNA-binding domain superfamily/Winged helix DNA-binding domain"/>
    <property type="match status" value="1"/>
</dbReference>
<evidence type="ECO:0000256" key="4">
    <source>
        <dbReference type="SAM" id="MobiDB-lite"/>
    </source>
</evidence>
<dbReference type="SMART" id="SM00421">
    <property type="entry name" value="HTH_LUXR"/>
    <property type="match status" value="1"/>
</dbReference>
<keyword evidence="6" id="KW-0614">Plasmid</keyword>
<evidence type="ECO:0000259" key="5">
    <source>
        <dbReference type="PROSITE" id="PS50043"/>
    </source>
</evidence>
<dbReference type="PRINTS" id="PR00038">
    <property type="entry name" value="HTHLUXR"/>
</dbReference>
<feature type="domain" description="HTH luxR-type" evidence="5">
    <location>
        <begin position="5"/>
        <end position="70"/>
    </location>
</feature>